<dbReference type="Pfam" id="PF20232">
    <property type="entry name" value="T6SS_FHA_C"/>
    <property type="match status" value="1"/>
</dbReference>
<dbReference type="CDD" id="cd00060">
    <property type="entry name" value="FHA"/>
    <property type="match status" value="1"/>
</dbReference>
<dbReference type="Pfam" id="PF00498">
    <property type="entry name" value="FHA"/>
    <property type="match status" value="1"/>
</dbReference>
<evidence type="ECO:0000313" key="3">
    <source>
        <dbReference type="EMBL" id="GGO36939.1"/>
    </source>
</evidence>
<dbReference type="AlphaFoldDB" id="A0A917YLS6"/>
<dbReference type="NCBIfam" id="TIGR03354">
    <property type="entry name" value="VI_FHA"/>
    <property type="match status" value="1"/>
</dbReference>
<dbReference type="InterPro" id="IPR046883">
    <property type="entry name" value="T6SS_FHA_C"/>
</dbReference>
<dbReference type="SUPFAM" id="SSF49879">
    <property type="entry name" value="SMAD/FHA domain"/>
    <property type="match status" value="1"/>
</dbReference>
<feature type="domain" description="FHA" evidence="2">
    <location>
        <begin position="26"/>
        <end position="76"/>
    </location>
</feature>
<name>A0A917YLS6_9RHOB</name>
<evidence type="ECO:0000256" key="1">
    <source>
        <dbReference type="SAM" id="MobiDB-lite"/>
    </source>
</evidence>
<dbReference type="EMBL" id="BMLP01000008">
    <property type="protein sequence ID" value="GGO36939.1"/>
    <property type="molecule type" value="Genomic_DNA"/>
</dbReference>
<dbReference type="InterPro" id="IPR000253">
    <property type="entry name" value="FHA_dom"/>
</dbReference>
<evidence type="ECO:0000259" key="2">
    <source>
        <dbReference type="PROSITE" id="PS50006"/>
    </source>
</evidence>
<dbReference type="InterPro" id="IPR017735">
    <property type="entry name" value="T6SS_FHA"/>
</dbReference>
<accession>A0A917YLS6</accession>
<protein>
    <submittedName>
        <fullName evidence="3">FHA domain-containing protein</fullName>
    </submittedName>
</protein>
<dbReference type="OrthoDB" id="273564at2"/>
<gene>
    <name evidence="3" type="ORF">GCM10010991_31740</name>
</gene>
<organism evidence="3 4">
    <name type="scientific">Gemmobacter aquaticus</name>
    <dbReference type="NCBI Taxonomy" id="490185"/>
    <lineage>
        <taxon>Bacteria</taxon>
        <taxon>Pseudomonadati</taxon>
        <taxon>Pseudomonadota</taxon>
        <taxon>Alphaproteobacteria</taxon>
        <taxon>Rhodobacterales</taxon>
        <taxon>Paracoccaceae</taxon>
        <taxon>Gemmobacter</taxon>
    </lineage>
</organism>
<feature type="region of interest" description="Disordered" evidence="1">
    <location>
        <begin position="130"/>
        <end position="159"/>
    </location>
</feature>
<evidence type="ECO:0000313" key="4">
    <source>
        <dbReference type="Proteomes" id="UP000598196"/>
    </source>
</evidence>
<proteinExistence type="predicted"/>
<feature type="compositionally biased region" description="Pro residues" evidence="1">
    <location>
        <begin position="136"/>
        <end position="145"/>
    </location>
</feature>
<dbReference type="InterPro" id="IPR008984">
    <property type="entry name" value="SMAD_FHA_dom_sf"/>
</dbReference>
<comment type="caution">
    <text evidence="3">The sequence shown here is derived from an EMBL/GenBank/DDBJ whole genome shotgun (WGS) entry which is preliminary data.</text>
</comment>
<reference evidence="3 4" key="1">
    <citation type="journal article" date="2014" name="Int. J. Syst. Evol. Microbiol.">
        <title>Complete genome sequence of Corynebacterium casei LMG S-19264T (=DSM 44701T), isolated from a smear-ripened cheese.</title>
        <authorList>
            <consortium name="US DOE Joint Genome Institute (JGI-PGF)"/>
            <person name="Walter F."/>
            <person name="Albersmeier A."/>
            <person name="Kalinowski J."/>
            <person name="Ruckert C."/>
        </authorList>
    </citation>
    <scope>NUCLEOTIDE SEQUENCE [LARGE SCALE GENOMIC DNA]</scope>
    <source>
        <strain evidence="3 4">CGMCC 1.7029</strain>
    </source>
</reference>
<dbReference type="PROSITE" id="PS50006">
    <property type="entry name" value="FHA_DOMAIN"/>
    <property type="match status" value="1"/>
</dbReference>
<dbReference type="SMART" id="SM00240">
    <property type="entry name" value="FHA"/>
    <property type="match status" value="1"/>
</dbReference>
<dbReference type="RefSeq" id="WP_146288003.1">
    <property type="nucleotide sequence ID" value="NZ_BMLP01000008.1"/>
</dbReference>
<keyword evidence="4" id="KW-1185">Reference proteome</keyword>
<dbReference type="Proteomes" id="UP000598196">
    <property type="component" value="Unassembled WGS sequence"/>
</dbReference>
<dbReference type="Gene3D" id="2.60.200.20">
    <property type="match status" value="1"/>
</dbReference>
<sequence length="420" mass="45487">MSLRLVIEHSPCPQPQTERVHLGGDLSIGRGADCDWQIDDPEMYVSRRHCIVTVRDGRYSVTDASRGGVFIDGADRPLGAGNSAPLQHGTRLRLGDVVIRIELVEAQRTEPTPPARTEGGFFSRDDFFTRPVAEAAPPPPRPESLPQPFGNRPAPQAAPQRLDSHFALETARAPAAEGFGADSFFGQVTPDPIPEPAAPPVVAPAEPEPVRIRERPPQVAPPPMAAPASDALTAAFLRGLGLGDTPVTEAEMEALGRRFALLVEGLVQLLRSRAAEKGSARVAQTVIGAADVNPLKFLATRDEILAALIRPRGPGYLDPDAAIGAAFHDLSDHQRRTWMGVQAALRQMIDRFDPATFEAEVTEAGLLKSLLSGGRGARLWQLYETRYREMARAAEGRFLGEIGADFREAYEGTTDRRTDP</sequence>